<feature type="transmembrane region" description="Helical" evidence="2">
    <location>
        <begin position="717"/>
        <end position="737"/>
    </location>
</feature>
<feature type="domain" description="Bacterial repeat" evidence="3">
    <location>
        <begin position="397"/>
        <end position="432"/>
    </location>
</feature>
<reference evidence="4" key="1">
    <citation type="journal article" date="2022" name="Clin. Infect. Dis.">
        <title>Association between Clostridium innocuum and antibiotic-associated diarrhea in adults and children: A cross-sectional study and comparative genomics analysis.</title>
        <authorList>
            <person name="Cherny K.E."/>
            <person name="Muscat E.B."/>
            <person name="Balaji A."/>
            <person name="Mukherjee J."/>
            <person name="Ozer E.A."/>
            <person name="Angarone M.P."/>
            <person name="Hauser A.R."/>
            <person name="Sichel J.S."/>
            <person name="Amponsah E."/>
            <person name="Kociolek L.K."/>
        </authorList>
    </citation>
    <scope>NUCLEOTIDE SEQUENCE</scope>
    <source>
        <strain evidence="4">NU1-AC-029v</strain>
    </source>
</reference>
<dbReference type="AlphaFoldDB" id="A0AAP2UQT2"/>
<evidence type="ECO:0000256" key="2">
    <source>
        <dbReference type="SAM" id="Phobius"/>
    </source>
</evidence>
<dbReference type="Proteomes" id="UP001203972">
    <property type="component" value="Unassembled WGS sequence"/>
</dbReference>
<feature type="region of interest" description="Disordered" evidence="1">
    <location>
        <begin position="673"/>
        <end position="712"/>
    </location>
</feature>
<dbReference type="Pfam" id="PF18998">
    <property type="entry name" value="Flg_new_2"/>
    <property type="match status" value="2"/>
</dbReference>
<keyword evidence="2" id="KW-1133">Transmembrane helix</keyword>
<feature type="compositionally biased region" description="Polar residues" evidence="1">
    <location>
        <begin position="696"/>
        <end position="706"/>
    </location>
</feature>
<keyword evidence="2" id="KW-0472">Membrane</keyword>
<comment type="caution">
    <text evidence="4">The sequence shown here is derived from an EMBL/GenBank/DDBJ whole genome shotgun (WGS) entry which is preliminary data.</text>
</comment>
<feature type="transmembrane region" description="Helical" evidence="2">
    <location>
        <begin position="769"/>
        <end position="788"/>
    </location>
</feature>
<protein>
    <recommendedName>
        <fullName evidence="3">Bacterial repeat domain-containing protein</fullName>
    </recommendedName>
</protein>
<name>A0AAP2UQT2_CLOIN</name>
<sequence>MKTSVALYAQWKKTDQKYTIQHFDEDSNKKIHDDEYKDAKFGDIIEGSSCQLPIENFTFTKANTLTVDTDNKKNIIKVYYSKDENKDQIPDKYQIKVMYKAVNGTIDAVHENEPGNKMFYVSLYKNGKYATVKDGGIGHLSDEQIATATAARGYDQNSLKWSPKTPTTKLDLNEDTSFIAEFTKGSYDYSIEYYYDGVKGKTDTKKAAFEEVITLDPEVSVTYGGSPYALDKVKNNPLTIDTEAANNIIRVYYAKDTNGNGKPDYKEETYNVNFVAETNGTLTGTTLYSGILANTRIGNITGFAMPVPTANLNYAFDKWIVRDVNHPEGIEINDPSTYIIHSNTVFYASFEEDHHGSDSTDPEQPDNVPDKYQAEVSFAAVNGTVSFNKTYVTLYDKQGNYAEDGTGRLTQNQIATATANSGYHFVNWTPQTPKQGMEITSEGAVFTANYAINTYTAAVRFLNEDTGEELAPAITVNDIEHGTYLYGEAHRISIPGYVFTVADTKVVESEHVTVNVYYSADTRGGLPNPDTTPDGTPDKYQVRFAYVADTNGSVTGTTVEYVSRPGNNTTAAVRPQALVDAIANDGYSFMSWTANGNAYVNTDAMRNTYFTEDTVFTAGFAEVVAPILPTPVTPTPPAVTPQNPGTPIPAAPAAPQIPVNPIAPPIVVPVIPTPAPTPAPNPGPIVNEDDPDQPQGGESTEVQENPTPKGGGSQNEWALINLICAGGTVLLGLFLLLSKLKKEEEEEDEKTSAMRNDEEQSNGYKRRKWLRVASTITAVVSVIAFFLTEDITLAMVLVDRWTLLMAAFLIVQVIFVLFGRKWKELDDNKNNAETARS</sequence>
<evidence type="ECO:0000313" key="5">
    <source>
        <dbReference type="Proteomes" id="UP001203972"/>
    </source>
</evidence>
<proteinExistence type="predicted"/>
<keyword evidence="2" id="KW-0812">Transmembrane</keyword>
<evidence type="ECO:0000256" key="1">
    <source>
        <dbReference type="SAM" id="MobiDB-lite"/>
    </source>
</evidence>
<dbReference type="EMBL" id="JAKTMA010000025">
    <property type="protein sequence ID" value="MCR0233909.1"/>
    <property type="molecule type" value="Genomic_DNA"/>
</dbReference>
<accession>A0AAP2UQT2</accession>
<organism evidence="4 5">
    <name type="scientific">Clostridium innocuum</name>
    <dbReference type="NCBI Taxonomy" id="1522"/>
    <lineage>
        <taxon>Bacteria</taxon>
        <taxon>Bacillati</taxon>
        <taxon>Bacillota</taxon>
        <taxon>Clostridia</taxon>
        <taxon>Eubacteriales</taxon>
        <taxon>Clostridiaceae</taxon>
        <taxon>Clostridium</taxon>
    </lineage>
</organism>
<dbReference type="InterPro" id="IPR044060">
    <property type="entry name" value="Bacterial_rp_domain"/>
</dbReference>
<gene>
    <name evidence="4" type="ORF">MKC95_14140</name>
</gene>
<feature type="compositionally biased region" description="Pro residues" evidence="1">
    <location>
        <begin position="673"/>
        <end position="683"/>
    </location>
</feature>
<evidence type="ECO:0000259" key="3">
    <source>
        <dbReference type="Pfam" id="PF18998"/>
    </source>
</evidence>
<feature type="domain" description="Bacterial repeat" evidence="3">
    <location>
        <begin position="545"/>
        <end position="622"/>
    </location>
</feature>
<evidence type="ECO:0000313" key="4">
    <source>
        <dbReference type="EMBL" id="MCR0233909.1"/>
    </source>
</evidence>
<feature type="transmembrane region" description="Helical" evidence="2">
    <location>
        <begin position="800"/>
        <end position="819"/>
    </location>
</feature>
<dbReference type="RefSeq" id="WP_008818807.1">
    <property type="nucleotide sequence ID" value="NZ_AP025565.1"/>
</dbReference>